<evidence type="ECO:0000313" key="2">
    <source>
        <dbReference type="EMBL" id="OLR90555.1"/>
    </source>
</evidence>
<dbReference type="STRING" id="1193682.BJP25_28440"/>
<keyword evidence="3" id="KW-1185">Reference proteome</keyword>
<sequence>MGLIALIVVIVAVVAVLGNLGYLSLLKSAAAKRGMSGSAVAQYVNGKMPQAWLTTAGAAVAALLSLGGTFPDVLAVILGGASAAVAGSSLNKTMERYRSQS</sequence>
<feature type="transmembrane region" description="Helical" evidence="1">
    <location>
        <begin position="6"/>
        <end position="26"/>
    </location>
</feature>
<proteinExistence type="predicted"/>
<name>A0A1Q9LEW1_9PSEU</name>
<dbReference type="EMBL" id="MKQR01000026">
    <property type="protein sequence ID" value="OLR90555.1"/>
    <property type="molecule type" value="Genomic_DNA"/>
</dbReference>
<comment type="caution">
    <text evidence="2">The sequence shown here is derived from an EMBL/GenBank/DDBJ whole genome shotgun (WGS) entry which is preliminary data.</text>
</comment>
<accession>A0A1Q9LEW1</accession>
<dbReference type="AlphaFoldDB" id="A0A1Q9LEW1"/>
<evidence type="ECO:0000256" key="1">
    <source>
        <dbReference type="SAM" id="Phobius"/>
    </source>
</evidence>
<keyword evidence="1" id="KW-0812">Transmembrane</keyword>
<dbReference type="Proteomes" id="UP000186040">
    <property type="component" value="Unassembled WGS sequence"/>
</dbReference>
<keyword evidence="1" id="KW-1133">Transmembrane helix</keyword>
<protein>
    <submittedName>
        <fullName evidence="2">Uncharacterized protein</fullName>
    </submittedName>
</protein>
<organism evidence="2 3">
    <name type="scientific">Actinokineospora bangkokensis</name>
    <dbReference type="NCBI Taxonomy" id="1193682"/>
    <lineage>
        <taxon>Bacteria</taxon>
        <taxon>Bacillati</taxon>
        <taxon>Actinomycetota</taxon>
        <taxon>Actinomycetes</taxon>
        <taxon>Pseudonocardiales</taxon>
        <taxon>Pseudonocardiaceae</taxon>
        <taxon>Actinokineospora</taxon>
    </lineage>
</organism>
<dbReference type="RefSeq" id="WP_075977229.1">
    <property type="nucleotide sequence ID" value="NZ_MKQR01000026.1"/>
</dbReference>
<keyword evidence="1" id="KW-0472">Membrane</keyword>
<reference evidence="2 3" key="1">
    <citation type="submission" date="2016-10" db="EMBL/GenBank/DDBJ databases">
        <title>The Draft Genome Sequence of Actinokineospora bangkokensis 44EHWT reveals the biosynthetic pathway of antifungal compounds Thailandins with unusual extender unit butylmalonyl-CoA.</title>
        <authorList>
            <person name="Greule A."/>
            <person name="Intra B."/>
            <person name="Flemming S."/>
            <person name="Rommel M.G."/>
            <person name="Panbangred W."/>
            <person name="Bechthold A."/>
        </authorList>
    </citation>
    <scope>NUCLEOTIDE SEQUENCE [LARGE SCALE GENOMIC DNA]</scope>
    <source>
        <strain evidence="2 3">44EHW</strain>
    </source>
</reference>
<feature type="transmembrane region" description="Helical" evidence="1">
    <location>
        <begin position="73"/>
        <end position="91"/>
    </location>
</feature>
<evidence type="ECO:0000313" key="3">
    <source>
        <dbReference type="Proteomes" id="UP000186040"/>
    </source>
</evidence>
<gene>
    <name evidence="2" type="ORF">BJP25_28440</name>
</gene>
<feature type="transmembrane region" description="Helical" evidence="1">
    <location>
        <begin position="51"/>
        <end position="67"/>
    </location>
</feature>